<organism evidence="11 12">
    <name type="scientific">Falsiroseomonas bella</name>
    <dbReference type="NCBI Taxonomy" id="2184016"/>
    <lineage>
        <taxon>Bacteria</taxon>
        <taxon>Pseudomonadati</taxon>
        <taxon>Pseudomonadota</taxon>
        <taxon>Alphaproteobacteria</taxon>
        <taxon>Acetobacterales</taxon>
        <taxon>Roseomonadaceae</taxon>
        <taxon>Falsiroseomonas</taxon>
    </lineage>
</organism>
<evidence type="ECO:0000256" key="2">
    <source>
        <dbReference type="ARBA" id="ARBA00022448"/>
    </source>
</evidence>
<evidence type="ECO:0000313" key="11">
    <source>
        <dbReference type="EMBL" id="PWS37511.1"/>
    </source>
</evidence>
<dbReference type="InterPro" id="IPR055348">
    <property type="entry name" value="DctQ"/>
</dbReference>
<evidence type="ECO:0000256" key="7">
    <source>
        <dbReference type="ARBA" id="ARBA00023136"/>
    </source>
</evidence>
<evidence type="ECO:0000256" key="6">
    <source>
        <dbReference type="ARBA" id="ARBA00022989"/>
    </source>
</evidence>
<accession>A0A317FEK3</accession>
<keyword evidence="2 9" id="KW-0813">Transport</keyword>
<dbReference type="PANTHER" id="PTHR35011:SF2">
    <property type="entry name" value="2,3-DIKETO-L-GULONATE TRAP TRANSPORTER SMALL PERMEASE PROTEIN YIAM"/>
    <property type="match status" value="1"/>
</dbReference>
<dbReference type="GO" id="GO:0022857">
    <property type="term" value="F:transmembrane transporter activity"/>
    <property type="evidence" value="ECO:0007669"/>
    <property type="project" value="UniProtKB-UniRule"/>
</dbReference>
<comment type="subunit">
    <text evidence="9">The complex comprises the extracytoplasmic solute receptor protein and the two transmembrane proteins.</text>
</comment>
<keyword evidence="12" id="KW-1185">Reference proteome</keyword>
<evidence type="ECO:0000256" key="9">
    <source>
        <dbReference type="RuleBase" id="RU369079"/>
    </source>
</evidence>
<dbReference type="GO" id="GO:0005886">
    <property type="term" value="C:plasma membrane"/>
    <property type="evidence" value="ECO:0007669"/>
    <property type="project" value="UniProtKB-SubCell"/>
</dbReference>
<dbReference type="GO" id="GO:0015740">
    <property type="term" value="P:C4-dicarboxylate transport"/>
    <property type="evidence" value="ECO:0007669"/>
    <property type="project" value="TreeGrafter"/>
</dbReference>
<feature type="transmembrane region" description="Helical" evidence="9">
    <location>
        <begin position="12"/>
        <end position="34"/>
    </location>
</feature>
<keyword evidence="3" id="KW-1003">Cell membrane</keyword>
<protein>
    <recommendedName>
        <fullName evidence="9">TRAP transporter small permease protein</fullName>
    </recommendedName>
</protein>
<dbReference type="PANTHER" id="PTHR35011">
    <property type="entry name" value="2,3-DIKETO-L-GULONATE TRAP TRANSPORTER SMALL PERMEASE PROTEIN YIAM"/>
    <property type="match status" value="1"/>
</dbReference>
<evidence type="ECO:0000313" key="12">
    <source>
        <dbReference type="Proteomes" id="UP000245765"/>
    </source>
</evidence>
<gene>
    <name evidence="11" type="ORF">DFH01_11830</name>
</gene>
<feature type="transmembrane region" description="Helical" evidence="9">
    <location>
        <begin position="126"/>
        <end position="144"/>
    </location>
</feature>
<dbReference type="AlphaFoldDB" id="A0A317FEK3"/>
<comment type="function">
    <text evidence="9">Part of the tripartite ATP-independent periplasmic (TRAP) transport system.</text>
</comment>
<evidence type="ECO:0000256" key="1">
    <source>
        <dbReference type="ARBA" id="ARBA00004429"/>
    </source>
</evidence>
<keyword evidence="4 9" id="KW-0997">Cell inner membrane</keyword>
<feature type="transmembrane region" description="Helical" evidence="9">
    <location>
        <begin position="85"/>
        <end position="106"/>
    </location>
</feature>
<name>A0A317FEK3_9PROT</name>
<dbReference type="Pfam" id="PF04290">
    <property type="entry name" value="DctQ"/>
    <property type="match status" value="1"/>
</dbReference>
<evidence type="ECO:0000256" key="5">
    <source>
        <dbReference type="ARBA" id="ARBA00022692"/>
    </source>
</evidence>
<feature type="transmembrane region" description="Helical" evidence="9">
    <location>
        <begin position="46"/>
        <end position="64"/>
    </location>
</feature>
<evidence type="ECO:0000256" key="4">
    <source>
        <dbReference type="ARBA" id="ARBA00022519"/>
    </source>
</evidence>
<reference evidence="12" key="1">
    <citation type="submission" date="2018-05" db="EMBL/GenBank/DDBJ databases">
        <authorList>
            <person name="Du Z."/>
            <person name="Wang X."/>
        </authorList>
    </citation>
    <scope>NUCLEOTIDE SEQUENCE [LARGE SCALE GENOMIC DNA]</scope>
    <source>
        <strain evidence="12">CQN31</strain>
    </source>
</reference>
<dbReference type="OrthoDB" id="8158213at2"/>
<dbReference type="RefSeq" id="WP_109870619.1">
    <property type="nucleotide sequence ID" value="NZ_QGNA01000002.1"/>
</dbReference>
<comment type="subcellular location">
    <subcellularLocation>
        <location evidence="1 9">Cell inner membrane</location>
        <topology evidence="1 9">Multi-pass membrane protein</topology>
    </subcellularLocation>
</comment>
<dbReference type="EMBL" id="QGNA01000002">
    <property type="protein sequence ID" value="PWS37511.1"/>
    <property type="molecule type" value="Genomic_DNA"/>
</dbReference>
<comment type="caution">
    <text evidence="11">The sequence shown here is derived from an EMBL/GenBank/DDBJ whole genome shotgun (WGS) entry which is preliminary data.</text>
</comment>
<proteinExistence type="inferred from homology"/>
<evidence type="ECO:0000256" key="8">
    <source>
        <dbReference type="ARBA" id="ARBA00038436"/>
    </source>
</evidence>
<evidence type="ECO:0000259" key="10">
    <source>
        <dbReference type="Pfam" id="PF04290"/>
    </source>
</evidence>
<evidence type="ECO:0000256" key="3">
    <source>
        <dbReference type="ARBA" id="ARBA00022475"/>
    </source>
</evidence>
<dbReference type="InterPro" id="IPR007387">
    <property type="entry name" value="TRAP_DctQ"/>
</dbReference>
<keyword evidence="5 9" id="KW-0812">Transmembrane</keyword>
<sequence>MTRLSGWLDGALRVVAVLLLVSLLLAVMTGVVSRQLGDPVSWSDEAAQYLLVWTGFAGWMIGARGREHIRIGAVVDLLPGGARRAAEALIQLLCLIFALALLWWGWPLIERNWDVEWVSLPLPAGLLYVPVPFAAALLAGQALLEMLRAIRGASP</sequence>
<feature type="domain" description="Tripartite ATP-independent periplasmic transporters DctQ component" evidence="10">
    <location>
        <begin position="24"/>
        <end position="151"/>
    </location>
</feature>
<keyword evidence="7 9" id="KW-0472">Membrane</keyword>
<comment type="similarity">
    <text evidence="8 9">Belongs to the TRAP transporter small permease family.</text>
</comment>
<keyword evidence="6 9" id="KW-1133">Transmembrane helix</keyword>
<dbReference type="Proteomes" id="UP000245765">
    <property type="component" value="Unassembled WGS sequence"/>
</dbReference>